<organism evidence="2">
    <name type="scientific">Trichuris suis</name>
    <name type="common">pig whipworm</name>
    <dbReference type="NCBI Taxonomy" id="68888"/>
    <lineage>
        <taxon>Eukaryota</taxon>
        <taxon>Metazoa</taxon>
        <taxon>Ecdysozoa</taxon>
        <taxon>Nematoda</taxon>
        <taxon>Enoplea</taxon>
        <taxon>Dorylaimia</taxon>
        <taxon>Trichinellida</taxon>
        <taxon>Trichuridae</taxon>
        <taxon>Trichuris</taxon>
    </lineage>
</organism>
<keyword evidence="1" id="KW-0732">Signal</keyword>
<reference evidence="2" key="1">
    <citation type="journal article" date="2014" name="Nat. Genet.">
        <title>Genome and transcriptome of the porcine whipworm Trichuris suis.</title>
        <authorList>
            <person name="Jex A.R."/>
            <person name="Nejsum P."/>
            <person name="Schwarz E.M."/>
            <person name="Hu L."/>
            <person name="Young N.D."/>
            <person name="Hall R.S."/>
            <person name="Korhonen P.K."/>
            <person name="Liao S."/>
            <person name="Thamsborg S."/>
            <person name="Xia J."/>
            <person name="Xu P."/>
            <person name="Wang S."/>
            <person name="Scheerlinck J.P."/>
            <person name="Hofmann A."/>
            <person name="Sternberg P.W."/>
            <person name="Wang J."/>
            <person name="Gasser R.B."/>
        </authorList>
    </citation>
    <scope>NUCLEOTIDE SEQUENCE [LARGE SCALE GENOMIC DNA]</scope>
    <source>
        <strain evidence="2">DCEP-RM93F</strain>
    </source>
</reference>
<dbReference type="Proteomes" id="UP000030758">
    <property type="component" value="Unassembled WGS sequence"/>
</dbReference>
<dbReference type="EMBL" id="KL367745">
    <property type="protein sequence ID" value="KFD59754.1"/>
    <property type="molecule type" value="Genomic_DNA"/>
</dbReference>
<name>A0A085MRA8_9BILA</name>
<gene>
    <name evidence="2" type="ORF">M514_08777</name>
</gene>
<feature type="chain" id="PRO_5001795452" description="Phlebovirus glycoprotein G2 fusion domain-containing protein" evidence="1">
    <location>
        <begin position="20"/>
        <end position="140"/>
    </location>
</feature>
<dbReference type="AlphaFoldDB" id="A0A085MRA8"/>
<sequence length="140" mass="15622">MTFPHSFLFLLQGGATILAVTPQLEMKKSPYCLSGCPRFLCYMDTHLCACTDIKVRVSKVTRTVHIYVQLHQSIGVLASSTTPSHRTLNSGPQIHDSPMTMPLVQAVPAGWLGDAIYIRRIKKYSEADVERTREFVVLEG</sequence>
<accession>A0A085MRA8</accession>
<feature type="non-terminal residue" evidence="2">
    <location>
        <position position="140"/>
    </location>
</feature>
<evidence type="ECO:0000313" key="2">
    <source>
        <dbReference type="EMBL" id="KFD59754.1"/>
    </source>
</evidence>
<feature type="signal peptide" evidence="1">
    <location>
        <begin position="1"/>
        <end position="19"/>
    </location>
</feature>
<protein>
    <recommendedName>
        <fullName evidence="3">Phlebovirus glycoprotein G2 fusion domain-containing protein</fullName>
    </recommendedName>
</protein>
<evidence type="ECO:0008006" key="3">
    <source>
        <dbReference type="Google" id="ProtNLM"/>
    </source>
</evidence>
<proteinExistence type="predicted"/>
<evidence type="ECO:0000256" key="1">
    <source>
        <dbReference type="SAM" id="SignalP"/>
    </source>
</evidence>